<evidence type="ECO:0000313" key="1">
    <source>
        <dbReference type="EMBL" id="CBH99583.1"/>
    </source>
</evidence>
<reference evidence="1" key="1">
    <citation type="submission" date="2009-10" db="EMBL/GenBank/DDBJ databases">
        <title>Diversity of trophic interactions inside an arsenic-rich microbial ecosystem.</title>
        <authorList>
            <person name="Bertin P.N."/>
            <person name="Heinrich-Salmeron A."/>
            <person name="Pelletier E."/>
            <person name="Goulhen-Chollet F."/>
            <person name="Arsene-Ploetze F."/>
            <person name="Gallien S."/>
            <person name="Calteau A."/>
            <person name="Vallenet D."/>
            <person name="Casiot C."/>
            <person name="Chane-Woon-Ming B."/>
            <person name="Giloteaux L."/>
            <person name="Barakat M."/>
            <person name="Bonnefoy V."/>
            <person name="Bruneel O."/>
            <person name="Chandler M."/>
            <person name="Cleiss J."/>
            <person name="Duran R."/>
            <person name="Elbaz-Poulichet F."/>
            <person name="Fonknechten N."/>
            <person name="Lauga B."/>
            <person name="Mornico D."/>
            <person name="Ortet P."/>
            <person name="Schaeffer C."/>
            <person name="Siguier P."/>
            <person name="Alexander Thil Smith A."/>
            <person name="Van Dorsselaer A."/>
            <person name="Weissenbach J."/>
            <person name="Medigue C."/>
            <person name="Le Paslier D."/>
        </authorList>
    </citation>
    <scope>NUCLEOTIDE SEQUENCE</scope>
</reference>
<proteinExistence type="predicted"/>
<protein>
    <recommendedName>
        <fullName evidence="2">Adhesin domain-containing protein</fullName>
    </recommendedName>
</protein>
<sequence length="216" mass="23028">MKIFFAAAGVALLASNLALNPACLAQTEVICGQPLNAPLRSGGLLTVDSRPEGIEIVGVDRDSIQVTCTSNDMEAARRVLLRFSGSPDHARLAITGDSVKNGNLHVRVEVPRKTSLVLRMSAGEVTVKDVEGDKDFDLYAGQITISSARAWNYQSVDASVDIGEVSAPVYGADTGGFFRRFTKKTADGEYHLHAHVMTGEIDLVGAKAHTNDSKAD</sequence>
<comment type="caution">
    <text evidence="1">The sequence shown here is derived from an EMBL/GenBank/DDBJ whole genome shotgun (WGS) entry which is preliminary data.</text>
</comment>
<evidence type="ECO:0008006" key="2">
    <source>
        <dbReference type="Google" id="ProtNLM"/>
    </source>
</evidence>
<dbReference type="AlphaFoldDB" id="E6PXC4"/>
<accession>E6PXC4</accession>
<organism evidence="1">
    <name type="scientific">mine drainage metagenome</name>
    <dbReference type="NCBI Taxonomy" id="410659"/>
    <lineage>
        <taxon>unclassified sequences</taxon>
        <taxon>metagenomes</taxon>
        <taxon>ecological metagenomes</taxon>
    </lineage>
</organism>
<name>E6PXC4_9ZZZZ</name>
<gene>
    <name evidence="1" type="ORF">CARN3_0521</name>
</gene>
<dbReference type="EMBL" id="CABN01000033">
    <property type="protein sequence ID" value="CBH99583.1"/>
    <property type="molecule type" value="Genomic_DNA"/>
</dbReference>